<proteinExistence type="predicted"/>
<dbReference type="EMBL" id="JBJXBP010000007">
    <property type="protein sequence ID" value="KAL3818151.1"/>
    <property type="molecule type" value="Genomic_DNA"/>
</dbReference>
<dbReference type="PANTHER" id="PTHR33601:SF21">
    <property type="entry name" value="PROTEIN LITTLE ZIPPER 1-LIKE"/>
    <property type="match status" value="1"/>
</dbReference>
<dbReference type="Proteomes" id="UP001634393">
    <property type="component" value="Unassembled WGS sequence"/>
</dbReference>
<evidence type="ECO:0000313" key="2">
    <source>
        <dbReference type="Proteomes" id="UP001634393"/>
    </source>
</evidence>
<comment type="caution">
    <text evidence="1">The sequence shown here is derived from an EMBL/GenBank/DDBJ whole genome shotgun (WGS) entry which is preliminary data.</text>
</comment>
<sequence>MIMSTKWIQVHKLHFFLQKSKRARIRVLRLSRRNRREEETDKDMWLKNLKLYMENITILEENEKLRKKATLLQQENLTLMSLFQKLILQKI</sequence>
<accession>A0ABD3S117</accession>
<dbReference type="AlphaFoldDB" id="A0ABD3S117"/>
<dbReference type="PANTHER" id="PTHR33601">
    <property type="entry name" value="PROTEIN LITTLE ZIPPER 4"/>
    <property type="match status" value="1"/>
</dbReference>
<evidence type="ECO:0000313" key="1">
    <source>
        <dbReference type="EMBL" id="KAL3818151.1"/>
    </source>
</evidence>
<gene>
    <name evidence="1" type="ORF">ACJIZ3_004056</name>
</gene>
<dbReference type="InterPro" id="IPR039312">
    <property type="entry name" value="ZPR"/>
</dbReference>
<reference evidence="1 2" key="1">
    <citation type="submission" date="2024-12" db="EMBL/GenBank/DDBJ databases">
        <title>The unique morphological basis and parallel evolutionary history of personate flowers in Penstemon.</title>
        <authorList>
            <person name="Depatie T.H."/>
            <person name="Wessinger C.A."/>
        </authorList>
    </citation>
    <scope>NUCLEOTIDE SEQUENCE [LARGE SCALE GENOMIC DNA]</scope>
    <source>
        <strain evidence="1">WTNN_2</strain>
        <tissue evidence="1">Leaf</tissue>
    </source>
</reference>
<protein>
    <submittedName>
        <fullName evidence="1">Uncharacterized protein</fullName>
    </submittedName>
</protein>
<organism evidence="1 2">
    <name type="scientific">Penstemon smallii</name>
    <dbReference type="NCBI Taxonomy" id="265156"/>
    <lineage>
        <taxon>Eukaryota</taxon>
        <taxon>Viridiplantae</taxon>
        <taxon>Streptophyta</taxon>
        <taxon>Embryophyta</taxon>
        <taxon>Tracheophyta</taxon>
        <taxon>Spermatophyta</taxon>
        <taxon>Magnoliopsida</taxon>
        <taxon>eudicotyledons</taxon>
        <taxon>Gunneridae</taxon>
        <taxon>Pentapetalae</taxon>
        <taxon>asterids</taxon>
        <taxon>lamiids</taxon>
        <taxon>Lamiales</taxon>
        <taxon>Plantaginaceae</taxon>
        <taxon>Cheloneae</taxon>
        <taxon>Penstemon</taxon>
    </lineage>
</organism>
<keyword evidence="2" id="KW-1185">Reference proteome</keyword>
<name>A0ABD3S117_9LAMI</name>